<sequence>MDVDAVTKRLRRIEGQIKGIIKMVENDKPCEDVLIQIGAVKSALHKTGQVVLEGHMQHCVLDGVKNGNEAEVLKRLTSAIEQFSRIV</sequence>
<dbReference type="InterPro" id="IPR038390">
    <property type="entry name" value="Metal_Tscrpt_repr_sf"/>
</dbReference>
<name>A0A7W8C5E5_9BACT</name>
<keyword evidence="2" id="KW-0238">DNA-binding</keyword>
<dbReference type="Gene3D" id="1.20.58.1000">
    <property type="entry name" value="Metal-sensitive repressor, helix protomer"/>
    <property type="match status" value="1"/>
</dbReference>
<organism evidence="2 3">
    <name type="scientific">Desulfovibrio intestinalis</name>
    <dbReference type="NCBI Taxonomy" id="58621"/>
    <lineage>
        <taxon>Bacteria</taxon>
        <taxon>Pseudomonadati</taxon>
        <taxon>Thermodesulfobacteriota</taxon>
        <taxon>Desulfovibrionia</taxon>
        <taxon>Desulfovibrionales</taxon>
        <taxon>Desulfovibrionaceae</taxon>
        <taxon>Desulfovibrio</taxon>
    </lineage>
</organism>
<accession>A0A7W8C5E5</accession>
<dbReference type="GO" id="GO:0045892">
    <property type="term" value="P:negative regulation of DNA-templated transcription"/>
    <property type="evidence" value="ECO:0007669"/>
    <property type="project" value="UniProtKB-ARBA"/>
</dbReference>
<gene>
    <name evidence="2" type="ORF">HNQ38_002777</name>
</gene>
<comment type="similarity">
    <text evidence="1">Belongs to the FrmR/RcnR family.</text>
</comment>
<reference evidence="2 3" key="1">
    <citation type="submission" date="2020-08" db="EMBL/GenBank/DDBJ databases">
        <title>Genomic Encyclopedia of Type Strains, Phase IV (KMG-IV): sequencing the most valuable type-strain genomes for metagenomic binning, comparative biology and taxonomic classification.</title>
        <authorList>
            <person name="Goeker M."/>
        </authorList>
    </citation>
    <scope>NUCLEOTIDE SEQUENCE [LARGE SCALE GENOMIC DNA]</scope>
    <source>
        <strain evidence="2 3">DSM 11275</strain>
    </source>
</reference>
<dbReference type="GO" id="GO:0046872">
    <property type="term" value="F:metal ion binding"/>
    <property type="evidence" value="ECO:0007669"/>
    <property type="project" value="InterPro"/>
</dbReference>
<proteinExistence type="inferred from homology"/>
<evidence type="ECO:0000256" key="1">
    <source>
        <dbReference type="ARBA" id="ARBA00005260"/>
    </source>
</evidence>
<dbReference type="Pfam" id="PF02583">
    <property type="entry name" value="Trns_repr_metal"/>
    <property type="match status" value="1"/>
</dbReference>
<evidence type="ECO:0000313" key="2">
    <source>
        <dbReference type="EMBL" id="MBB5144659.1"/>
    </source>
</evidence>
<dbReference type="RefSeq" id="WP_246388162.1">
    <property type="nucleotide sequence ID" value="NZ_JACHGO010000010.1"/>
</dbReference>
<evidence type="ECO:0000313" key="3">
    <source>
        <dbReference type="Proteomes" id="UP000539075"/>
    </source>
</evidence>
<dbReference type="PANTHER" id="PTHR33677">
    <property type="entry name" value="TRANSCRIPTIONAL REPRESSOR FRMR-RELATED"/>
    <property type="match status" value="1"/>
</dbReference>
<dbReference type="PANTHER" id="PTHR33677:SF3">
    <property type="entry name" value="COPPER-SENSING TRANSCRIPTIONAL REPRESSOR RICR"/>
    <property type="match status" value="1"/>
</dbReference>
<dbReference type="EMBL" id="JACHGO010000010">
    <property type="protein sequence ID" value="MBB5144659.1"/>
    <property type="molecule type" value="Genomic_DNA"/>
</dbReference>
<protein>
    <submittedName>
        <fullName evidence="2">DNA-binding FrmR family transcriptional regulator</fullName>
    </submittedName>
</protein>
<dbReference type="InterPro" id="IPR003735">
    <property type="entry name" value="Metal_Tscrpt_repr"/>
</dbReference>
<dbReference type="GO" id="GO:0003677">
    <property type="term" value="F:DNA binding"/>
    <property type="evidence" value="ECO:0007669"/>
    <property type="project" value="UniProtKB-KW"/>
</dbReference>
<dbReference type="Proteomes" id="UP000539075">
    <property type="component" value="Unassembled WGS sequence"/>
</dbReference>
<dbReference type="AlphaFoldDB" id="A0A7W8C5E5"/>
<comment type="caution">
    <text evidence="2">The sequence shown here is derived from an EMBL/GenBank/DDBJ whole genome shotgun (WGS) entry which is preliminary data.</text>
</comment>
<keyword evidence="3" id="KW-1185">Reference proteome</keyword>